<reference evidence="2" key="1">
    <citation type="submission" date="2014-09" db="EMBL/GenBank/DDBJ databases">
        <authorList>
            <person name="Magalhaes I.L.F."/>
            <person name="Oliveira U."/>
            <person name="Santos F.R."/>
            <person name="Vidigal T.H.D.A."/>
            <person name="Brescovit A.D."/>
            <person name="Santos A.J."/>
        </authorList>
    </citation>
    <scope>NUCLEOTIDE SEQUENCE</scope>
    <source>
        <tissue evidence="2">Shoot tissue taken approximately 20 cm above the soil surface</tissue>
    </source>
</reference>
<organism evidence="2">
    <name type="scientific">Arundo donax</name>
    <name type="common">Giant reed</name>
    <name type="synonym">Donax arundinaceus</name>
    <dbReference type="NCBI Taxonomy" id="35708"/>
    <lineage>
        <taxon>Eukaryota</taxon>
        <taxon>Viridiplantae</taxon>
        <taxon>Streptophyta</taxon>
        <taxon>Embryophyta</taxon>
        <taxon>Tracheophyta</taxon>
        <taxon>Spermatophyta</taxon>
        <taxon>Magnoliopsida</taxon>
        <taxon>Liliopsida</taxon>
        <taxon>Poales</taxon>
        <taxon>Poaceae</taxon>
        <taxon>PACMAD clade</taxon>
        <taxon>Arundinoideae</taxon>
        <taxon>Arundineae</taxon>
        <taxon>Arundo</taxon>
    </lineage>
</organism>
<name>A0A0A9CS79_ARUDO</name>
<evidence type="ECO:0000256" key="1">
    <source>
        <dbReference type="SAM" id="MobiDB-lite"/>
    </source>
</evidence>
<feature type="compositionally biased region" description="Low complexity" evidence="1">
    <location>
        <begin position="40"/>
        <end position="52"/>
    </location>
</feature>
<dbReference type="EMBL" id="GBRH01218736">
    <property type="protein sequence ID" value="JAD79159.1"/>
    <property type="molecule type" value="Transcribed_RNA"/>
</dbReference>
<dbReference type="AlphaFoldDB" id="A0A0A9CS79"/>
<protein>
    <submittedName>
        <fullName evidence="2">Uncharacterized protein</fullName>
    </submittedName>
</protein>
<evidence type="ECO:0000313" key="2">
    <source>
        <dbReference type="EMBL" id="JAD79159.1"/>
    </source>
</evidence>
<accession>A0A0A9CS79</accession>
<reference evidence="2" key="2">
    <citation type="journal article" date="2015" name="Data Brief">
        <title>Shoot transcriptome of the giant reed, Arundo donax.</title>
        <authorList>
            <person name="Barrero R.A."/>
            <person name="Guerrero F.D."/>
            <person name="Moolhuijzen P."/>
            <person name="Goolsby J.A."/>
            <person name="Tidwell J."/>
            <person name="Bellgard S.E."/>
            <person name="Bellgard M.I."/>
        </authorList>
    </citation>
    <scope>NUCLEOTIDE SEQUENCE</scope>
    <source>
        <tissue evidence="2">Shoot tissue taken approximately 20 cm above the soil surface</tissue>
    </source>
</reference>
<proteinExistence type="predicted"/>
<sequence length="141" mass="15094">MDRNARRRLQFLSSFSDFQSLREAGQVSEVTQGSPDRLTSIAAPRSASHRSSSPPPSAAGPCSSRRPLLSLLPHPSCTLLMTVMAAAGGRARLDGRACSDGVVWLLRARSTMVPCVSASSAPRWLGRTRAGRMRVLCSTAQ</sequence>
<feature type="region of interest" description="Disordered" evidence="1">
    <location>
        <begin position="24"/>
        <end position="66"/>
    </location>
</feature>